<gene>
    <name evidence="3" type="ORF">AB0L16_19400</name>
</gene>
<evidence type="ECO:0000313" key="4">
    <source>
        <dbReference type="Proteomes" id="UP001552594"/>
    </source>
</evidence>
<feature type="region of interest" description="Disordered" evidence="1">
    <location>
        <begin position="1"/>
        <end position="31"/>
    </location>
</feature>
<proteinExistence type="predicted"/>
<dbReference type="InterPro" id="IPR012551">
    <property type="entry name" value="DUF1707_SHOCT-like"/>
</dbReference>
<feature type="compositionally biased region" description="Basic and acidic residues" evidence="1">
    <location>
        <begin position="17"/>
        <end position="31"/>
    </location>
</feature>
<name>A0ABV3K1L9_STRON</name>
<feature type="domain" description="DUF1707" evidence="2">
    <location>
        <begin position="14"/>
        <end position="66"/>
    </location>
</feature>
<reference evidence="3 4" key="1">
    <citation type="submission" date="2024-06" db="EMBL/GenBank/DDBJ databases">
        <title>The Natural Products Discovery Center: Release of the First 8490 Sequenced Strains for Exploring Actinobacteria Biosynthetic Diversity.</title>
        <authorList>
            <person name="Kalkreuter E."/>
            <person name="Kautsar S.A."/>
            <person name="Yang D."/>
            <person name="Bader C.D."/>
            <person name="Teijaro C.N."/>
            <person name="Fluegel L."/>
            <person name="Davis C.M."/>
            <person name="Simpson J.R."/>
            <person name="Lauterbach L."/>
            <person name="Steele A.D."/>
            <person name="Gui C."/>
            <person name="Meng S."/>
            <person name="Li G."/>
            <person name="Viehrig K."/>
            <person name="Ye F."/>
            <person name="Su P."/>
            <person name="Kiefer A.F."/>
            <person name="Nichols A."/>
            <person name="Cepeda A.J."/>
            <person name="Yan W."/>
            <person name="Fan B."/>
            <person name="Jiang Y."/>
            <person name="Adhikari A."/>
            <person name="Zheng C.-J."/>
            <person name="Schuster L."/>
            <person name="Cowan T.M."/>
            <person name="Smanski M.J."/>
            <person name="Chevrette M.G."/>
            <person name="De Carvalho L.P.S."/>
            <person name="Shen B."/>
        </authorList>
    </citation>
    <scope>NUCLEOTIDE SEQUENCE [LARGE SCALE GENOMIC DNA]</scope>
    <source>
        <strain evidence="3 4">NPDC052347</strain>
    </source>
</reference>
<dbReference type="EMBL" id="JBFAUK010000015">
    <property type="protein sequence ID" value="MEV5508602.1"/>
    <property type="molecule type" value="Genomic_DNA"/>
</dbReference>
<dbReference type="Pfam" id="PF08044">
    <property type="entry name" value="DUF1707"/>
    <property type="match status" value="1"/>
</dbReference>
<dbReference type="RefSeq" id="WP_206608409.1">
    <property type="nucleotide sequence ID" value="NZ_JBFAUK010000015.1"/>
</dbReference>
<organism evidence="3 4">
    <name type="scientific">Streptomyces orinoci</name>
    <name type="common">Streptoverticillium orinoci</name>
    <dbReference type="NCBI Taxonomy" id="67339"/>
    <lineage>
        <taxon>Bacteria</taxon>
        <taxon>Bacillati</taxon>
        <taxon>Actinomycetota</taxon>
        <taxon>Actinomycetes</taxon>
        <taxon>Kitasatosporales</taxon>
        <taxon>Streptomycetaceae</taxon>
        <taxon>Streptomyces</taxon>
    </lineage>
</organism>
<dbReference type="Proteomes" id="UP001552594">
    <property type="component" value="Unassembled WGS sequence"/>
</dbReference>
<evidence type="ECO:0000256" key="1">
    <source>
        <dbReference type="SAM" id="MobiDB-lite"/>
    </source>
</evidence>
<accession>A0ABV3K1L9</accession>
<evidence type="ECO:0000259" key="2">
    <source>
        <dbReference type="Pfam" id="PF08044"/>
    </source>
</evidence>
<sequence length="138" mass="14638">MSDSTDSRLPATGIRIGHQEREQATEALTEHSRAGRLTIDEYGERLAAVQSAVTRDEVLAVFGDLPEPRPFGQPSSGSEVAVPEGTAPTTGERLRRAVLPLGGAAAVGLTAATGDWLFMLCVPPVAYAVKSALRNRNR</sequence>
<protein>
    <submittedName>
        <fullName evidence="3">DUF1707 domain-containing protein</fullName>
    </submittedName>
</protein>
<feature type="region of interest" description="Disordered" evidence="1">
    <location>
        <begin position="65"/>
        <end position="90"/>
    </location>
</feature>
<keyword evidence="4" id="KW-1185">Reference proteome</keyword>
<comment type="caution">
    <text evidence="3">The sequence shown here is derived from an EMBL/GenBank/DDBJ whole genome shotgun (WGS) entry which is preliminary data.</text>
</comment>
<evidence type="ECO:0000313" key="3">
    <source>
        <dbReference type="EMBL" id="MEV5508602.1"/>
    </source>
</evidence>